<evidence type="ECO:0000256" key="8">
    <source>
        <dbReference type="PIRSR" id="PIRSR600175-1"/>
    </source>
</evidence>
<keyword evidence="8" id="KW-0915">Sodium</keyword>
<feature type="region of interest" description="Disordered" evidence="10">
    <location>
        <begin position="528"/>
        <end position="619"/>
    </location>
</feature>
<evidence type="ECO:0000256" key="6">
    <source>
        <dbReference type="ARBA" id="ARBA00022989"/>
    </source>
</evidence>
<keyword evidence="5" id="KW-0769">Symport</keyword>
<keyword evidence="3" id="KW-0813">Transport</keyword>
<feature type="transmembrane region" description="Helical" evidence="11">
    <location>
        <begin position="430"/>
        <end position="453"/>
    </location>
</feature>
<comment type="similarity">
    <text evidence="2">Belongs to the sodium:neurotransmitter symporter (SNF) (TC 2.A.22) family.</text>
</comment>
<keyword evidence="8" id="KW-0479">Metal-binding</keyword>
<dbReference type="GO" id="GO:0005283">
    <property type="term" value="F:amino acid:sodium symporter activity"/>
    <property type="evidence" value="ECO:0007669"/>
    <property type="project" value="TreeGrafter"/>
</dbReference>
<evidence type="ECO:0000256" key="9">
    <source>
        <dbReference type="PIRSR" id="PIRSR600175-2"/>
    </source>
</evidence>
<dbReference type="GO" id="GO:0089718">
    <property type="term" value="P:amino acid import across plasma membrane"/>
    <property type="evidence" value="ECO:0007669"/>
    <property type="project" value="TreeGrafter"/>
</dbReference>
<keyword evidence="9" id="KW-1015">Disulfide bond</keyword>
<comment type="caution">
    <text evidence="12">The sequence shown here is derived from an EMBL/GenBank/DDBJ whole genome shotgun (WGS) entry which is preliminary data.</text>
</comment>
<sequence length="619" mass="69628">MKTTKPLDDNIANLGSKDDATLDDLSSKRGTVVVTMKSETSIDNNRSWYPGQKFMEKGRSKWPSHIDSLLASIGTAVGLSNIYGFPILAYRVNSYKKYSLSQCGSILAFPILYQDLILGQFVQQGSISVWKIVPIFKGVGHAIHLVGMMTLWYYPTALTWSMVYLFESLNTTLSYTRCDNEWNTRNCIVPSLANYNTKGNNTNYVSAGTEYFRCRISNYVLFCAVQDYLVCCRGRVLRLWPSKYSDGDAEDDVLIDIDTGFRGITLTGARTGLAAFGTQHFSVLATPEVPLYQSVTMGYSDELTKWFPSNTNSEQILNFALTAWSFVFSLICCTRGGIWVYKFMKIYSGGVSLVLSVFAELLVVSWIWGLEDLCNAAEAMTGRKPGLFLRLCWKIFSPLSLMGIASLLYIDITKSEMKYNGEIAPKSVHVAGNILTCIPLIIIPIYVIYQLFYSKADTFALKMRLLFYPENEHHDIRRGRFPTERYTSGHIFYIGWNVVCRKKRTTKPKIHPADPAIIVTETSKSLFDTQKIDSNENTNDNPGTDTDKSKSEPPVQDKFETVEVPVTEKKITSKHVSNKQPRPSTDPGSEIVPENNGENPIKVSRKSGTIKKKPKSHPR</sequence>
<gene>
    <name evidence="12" type="ORF">Fcan01_03025</name>
</gene>
<name>A0A226F5D0_FOLCA</name>
<dbReference type="PRINTS" id="PR00176">
    <property type="entry name" value="NANEUSMPORT"/>
</dbReference>
<evidence type="ECO:0000256" key="3">
    <source>
        <dbReference type="ARBA" id="ARBA00022448"/>
    </source>
</evidence>
<evidence type="ECO:0000256" key="1">
    <source>
        <dbReference type="ARBA" id="ARBA00004141"/>
    </source>
</evidence>
<dbReference type="Proteomes" id="UP000198287">
    <property type="component" value="Unassembled WGS sequence"/>
</dbReference>
<feature type="transmembrane region" description="Helical" evidence="11">
    <location>
        <begin position="69"/>
        <end position="90"/>
    </location>
</feature>
<dbReference type="GO" id="GO:0046872">
    <property type="term" value="F:metal ion binding"/>
    <property type="evidence" value="ECO:0007669"/>
    <property type="project" value="UniProtKB-KW"/>
</dbReference>
<dbReference type="PANTHER" id="PTHR11616:SF240">
    <property type="entry name" value="BLOATED TUBULES, ISOFORM B-RELATED"/>
    <property type="match status" value="1"/>
</dbReference>
<evidence type="ECO:0000313" key="13">
    <source>
        <dbReference type="Proteomes" id="UP000198287"/>
    </source>
</evidence>
<keyword evidence="4 11" id="KW-0812">Transmembrane</keyword>
<feature type="transmembrane region" description="Helical" evidence="11">
    <location>
        <begin position="391"/>
        <end position="410"/>
    </location>
</feature>
<dbReference type="Pfam" id="PF00209">
    <property type="entry name" value="SNF"/>
    <property type="match status" value="2"/>
</dbReference>
<keyword evidence="7 11" id="KW-0472">Membrane</keyword>
<dbReference type="SUPFAM" id="SSF161070">
    <property type="entry name" value="SNF-like"/>
    <property type="match status" value="1"/>
</dbReference>
<feature type="compositionally biased region" description="Basic and acidic residues" evidence="10">
    <location>
        <begin position="545"/>
        <end position="571"/>
    </location>
</feature>
<dbReference type="EMBL" id="LNIX01000001">
    <property type="protein sequence ID" value="OXA65022.1"/>
    <property type="molecule type" value="Genomic_DNA"/>
</dbReference>
<dbReference type="AlphaFoldDB" id="A0A226F5D0"/>
<dbReference type="OrthoDB" id="6581954at2759"/>
<proteinExistence type="inferred from homology"/>
<feature type="binding site" evidence="8">
    <location>
        <position position="77"/>
    </location>
    <ligand>
        <name>Na(+)</name>
        <dbReference type="ChEBI" id="CHEBI:29101"/>
        <label>1</label>
    </ligand>
</feature>
<feature type="compositionally biased region" description="Polar residues" evidence="10">
    <location>
        <begin position="578"/>
        <end position="587"/>
    </location>
</feature>
<feature type="compositionally biased region" description="Polar residues" evidence="10">
    <location>
        <begin position="535"/>
        <end position="544"/>
    </location>
</feature>
<feature type="disulfide bond" evidence="9">
    <location>
        <begin position="178"/>
        <end position="187"/>
    </location>
</feature>
<dbReference type="PROSITE" id="PS50267">
    <property type="entry name" value="NA_NEUROTRAN_SYMP_3"/>
    <property type="match status" value="2"/>
</dbReference>
<keyword evidence="6 11" id="KW-1133">Transmembrane helix</keyword>
<dbReference type="GO" id="GO:0005886">
    <property type="term" value="C:plasma membrane"/>
    <property type="evidence" value="ECO:0007669"/>
    <property type="project" value="TreeGrafter"/>
</dbReference>
<evidence type="ECO:0000256" key="7">
    <source>
        <dbReference type="ARBA" id="ARBA00023136"/>
    </source>
</evidence>
<evidence type="ECO:0000256" key="2">
    <source>
        <dbReference type="ARBA" id="ARBA00006459"/>
    </source>
</evidence>
<organism evidence="12 13">
    <name type="scientific">Folsomia candida</name>
    <name type="common">Springtail</name>
    <dbReference type="NCBI Taxonomy" id="158441"/>
    <lineage>
        <taxon>Eukaryota</taxon>
        <taxon>Metazoa</taxon>
        <taxon>Ecdysozoa</taxon>
        <taxon>Arthropoda</taxon>
        <taxon>Hexapoda</taxon>
        <taxon>Collembola</taxon>
        <taxon>Entomobryomorpha</taxon>
        <taxon>Isotomoidea</taxon>
        <taxon>Isotomidae</taxon>
        <taxon>Proisotominae</taxon>
        <taxon>Folsomia</taxon>
    </lineage>
</organism>
<feature type="transmembrane region" description="Helical" evidence="11">
    <location>
        <begin position="142"/>
        <end position="166"/>
    </location>
</feature>
<evidence type="ECO:0000256" key="4">
    <source>
        <dbReference type="ARBA" id="ARBA00022692"/>
    </source>
</evidence>
<keyword evidence="13" id="KW-1185">Reference proteome</keyword>
<dbReference type="OMA" id="NTRNCIV"/>
<feature type="binding site" evidence="8">
    <location>
        <position position="76"/>
    </location>
    <ligand>
        <name>Na(+)</name>
        <dbReference type="ChEBI" id="CHEBI:29101"/>
        <label>1</label>
    </ligand>
</feature>
<evidence type="ECO:0000256" key="11">
    <source>
        <dbReference type="SAM" id="Phobius"/>
    </source>
</evidence>
<evidence type="ECO:0000256" key="10">
    <source>
        <dbReference type="SAM" id="MobiDB-lite"/>
    </source>
</evidence>
<dbReference type="PANTHER" id="PTHR11616">
    <property type="entry name" value="SODIUM/CHLORIDE DEPENDENT TRANSPORTER"/>
    <property type="match status" value="1"/>
</dbReference>
<evidence type="ECO:0000313" key="12">
    <source>
        <dbReference type="EMBL" id="OXA65022.1"/>
    </source>
</evidence>
<feature type="transmembrane region" description="Helical" evidence="11">
    <location>
        <begin position="316"/>
        <end position="340"/>
    </location>
</feature>
<comment type="subcellular location">
    <subcellularLocation>
        <location evidence="1">Membrane</location>
        <topology evidence="1">Multi-pass membrane protein</topology>
    </subcellularLocation>
</comment>
<evidence type="ECO:0000256" key="5">
    <source>
        <dbReference type="ARBA" id="ARBA00022847"/>
    </source>
</evidence>
<dbReference type="InterPro" id="IPR037272">
    <property type="entry name" value="SNS_sf"/>
</dbReference>
<reference evidence="12 13" key="1">
    <citation type="submission" date="2015-12" db="EMBL/GenBank/DDBJ databases">
        <title>The genome of Folsomia candida.</title>
        <authorList>
            <person name="Faddeeva A."/>
            <person name="Derks M.F."/>
            <person name="Anvar Y."/>
            <person name="Smit S."/>
            <person name="Van Straalen N."/>
            <person name="Roelofs D."/>
        </authorList>
    </citation>
    <scope>NUCLEOTIDE SEQUENCE [LARGE SCALE GENOMIC DNA]</scope>
    <source>
        <strain evidence="12 13">VU population</strain>
        <tissue evidence="12">Whole body</tissue>
    </source>
</reference>
<accession>A0A226F5D0</accession>
<feature type="compositionally biased region" description="Basic residues" evidence="10">
    <location>
        <begin position="603"/>
        <end position="619"/>
    </location>
</feature>
<feature type="binding site" evidence="8">
    <location>
        <position position="81"/>
    </location>
    <ligand>
        <name>Na(+)</name>
        <dbReference type="ChEBI" id="CHEBI:29101"/>
        <label>1</label>
    </ligand>
</feature>
<dbReference type="InterPro" id="IPR000175">
    <property type="entry name" value="Na/ntran_symport"/>
</dbReference>
<feature type="binding site" evidence="8">
    <location>
        <position position="74"/>
    </location>
    <ligand>
        <name>Na(+)</name>
        <dbReference type="ChEBI" id="CHEBI:29101"/>
        <label>1</label>
    </ligand>
</feature>
<protein>
    <submittedName>
        <fullName evidence="12">Sodium-dependent noradrenaline transporter</fullName>
    </submittedName>
</protein>
<feature type="transmembrane region" description="Helical" evidence="11">
    <location>
        <begin position="346"/>
        <end position="370"/>
    </location>
</feature>